<evidence type="ECO:0000256" key="5">
    <source>
        <dbReference type="ARBA" id="ARBA00023277"/>
    </source>
</evidence>
<proteinExistence type="inferred from homology"/>
<accession>A0A2V5LU57</accession>
<comment type="caution">
    <text evidence="6">The sequence shown here is derived from an EMBL/GenBank/DDBJ whole genome shotgun (WGS) entry which is preliminary data.</text>
</comment>
<dbReference type="EMBL" id="QJVD01000025">
    <property type="protein sequence ID" value="PYI65426.1"/>
    <property type="molecule type" value="Genomic_DNA"/>
</dbReference>
<comment type="subunit">
    <text evidence="3">Homotrimer.</text>
</comment>
<dbReference type="Gene3D" id="3.20.20.70">
    <property type="entry name" value="Aldolase class I"/>
    <property type="match status" value="1"/>
</dbReference>
<dbReference type="PROSITE" id="PS00160">
    <property type="entry name" value="ALDOLASE_KDPG_KHG_2"/>
    <property type="match status" value="1"/>
</dbReference>
<organism evidence="6 7">
    <name type="scientific">Arthrobacter livingstonensis</name>
    <dbReference type="NCBI Taxonomy" id="670078"/>
    <lineage>
        <taxon>Bacteria</taxon>
        <taxon>Bacillati</taxon>
        <taxon>Actinomycetota</taxon>
        <taxon>Actinomycetes</taxon>
        <taxon>Micrococcales</taxon>
        <taxon>Micrococcaceae</taxon>
        <taxon>Arthrobacter</taxon>
    </lineage>
</organism>
<dbReference type="GO" id="GO:0016829">
    <property type="term" value="F:lyase activity"/>
    <property type="evidence" value="ECO:0007669"/>
    <property type="project" value="UniProtKB-KW"/>
</dbReference>
<evidence type="ECO:0000313" key="7">
    <source>
        <dbReference type="Proteomes" id="UP000247832"/>
    </source>
</evidence>
<dbReference type="Pfam" id="PF01081">
    <property type="entry name" value="Aldolase"/>
    <property type="match status" value="1"/>
</dbReference>
<dbReference type="OrthoDB" id="9805177at2"/>
<keyword evidence="7" id="KW-1185">Reference proteome</keyword>
<dbReference type="CDD" id="cd00452">
    <property type="entry name" value="KDPG_aldolase"/>
    <property type="match status" value="1"/>
</dbReference>
<dbReference type="RefSeq" id="WP_110502485.1">
    <property type="nucleotide sequence ID" value="NZ_QJVD01000025.1"/>
</dbReference>
<evidence type="ECO:0000256" key="4">
    <source>
        <dbReference type="ARBA" id="ARBA00023239"/>
    </source>
</evidence>
<dbReference type="PANTHER" id="PTHR30246:SF1">
    <property type="entry name" value="2-DEHYDRO-3-DEOXY-6-PHOSPHOGALACTONATE ALDOLASE-RELATED"/>
    <property type="match status" value="1"/>
</dbReference>
<dbReference type="InterPro" id="IPR013785">
    <property type="entry name" value="Aldolase_TIM"/>
</dbReference>
<dbReference type="SUPFAM" id="SSF51569">
    <property type="entry name" value="Aldolase"/>
    <property type="match status" value="1"/>
</dbReference>
<evidence type="ECO:0000256" key="1">
    <source>
        <dbReference type="ARBA" id="ARBA00004761"/>
    </source>
</evidence>
<evidence type="ECO:0000256" key="2">
    <source>
        <dbReference type="ARBA" id="ARBA00006906"/>
    </source>
</evidence>
<evidence type="ECO:0000256" key="3">
    <source>
        <dbReference type="ARBA" id="ARBA00011233"/>
    </source>
</evidence>
<dbReference type="Proteomes" id="UP000247832">
    <property type="component" value="Unassembled WGS sequence"/>
</dbReference>
<reference evidence="6 7" key="1">
    <citation type="submission" date="2018-05" db="EMBL/GenBank/DDBJ databases">
        <title>Genetic diversity of glacier-inhabiting Cryobacterium bacteria in China and description of Cryobacterium mengkeensis sp. nov. and Arthrobacter glacialis sp. nov.</title>
        <authorList>
            <person name="Liu Q."/>
            <person name="Xin Y.-H."/>
        </authorList>
    </citation>
    <scope>NUCLEOTIDE SEQUENCE [LARGE SCALE GENOMIC DNA]</scope>
    <source>
        <strain evidence="6 7">LI2</strain>
    </source>
</reference>
<evidence type="ECO:0000313" key="6">
    <source>
        <dbReference type="EMBL" id="PYI65426.1"/>
    </source>
</evidence>
<gene>
    <name evidence="6" type="ORF">CVV68_18365</name>
</gene>
<dbReference type="AlphaFoldDB" id="A0A2V5LU57"/>
<protein>
    <submittedName>
        <fullName evidence="6">Aldolase</fullName>
    </submittedName>
</protein>
<comment type="similarity">
    <text evidence="2">Belongs to the KHG/KDPG aldolase family.</text>
</comment>
<keyword evidence="4" id="KW-0456">Lyase</keyword>
<dbReference type="InterPro" id="IPR000887">
    <property type="entry name" value="Aldlse_KDPG_KHG"/>
</dbReference>
<name>A0A2V5LU57_9MICC</name>
<dbReference type="PANTHER" id="PTHR30246">
    <property type="entry name" value="2-KETO-3-DEOXY-6-PHOSPHOGLUCONATE ALDOLASE"/>
    <property type="match status" value="1"/>
</dbReference>
<comment type="pathway">
    <text evidence="1">Carbohydrate acid metabolism.</text>
</comment>
<dbReference type="InterPro" id="IPR031338">
    <property type="entry name" value="KDPG/KHG_AS_2"/>
</dbReference>
<keyword evidence="5" id="KW-0119">Carbohydrate metabolism</keyword>
<sequence>MNQTPQEFLAGVRAAKLVAIVRGSCREAATAAALALMEEGFRYVEVALTTPDAPGVIAAVRAAAPPDALVGAGTVLSVSDVREVEAAGAQFIVTPALADSVREGVRRGLPVLAGALTPTEVHEGMSRGATLIKLFPAFIGGPRYLKALHDPFPNVPLIAVGGVGAGDAADYWDAGAAAVGPGSPLVGNAASAGGDLGGMRARAREYLRRAADHSRGES</sequence>